<sequence length="143" mass="15976">MDENPFESPDTIDEPPMEPEVVEEPGDPRAFRVPGQVALAWLFSLMLAVGLVALVEGPFGPITGLLAISAGFLLFYRQLWAYRVSANYFAVLFLILIAGTALAMLEQEWWRATRGALVLLVTTLILLLLMHPQSRRFYYHGPA</sequence>
<evidence type="ECO:0000256" key="2">
    <source>
        <dbReference type="SAM" id="Phobius"/>
    </source>
</evidence>
<evidence type="ECO:0000313" key="3">
    <source>
        <dbReference type="EMBL" id="QDU73055.1"/>
    </source>
</evidence>
<dbReference type="Proteomes" id="UP000318626">
    <property type="component" value="Chromosome"/>
</dbReference>
<dbReference type="OrthoDB" id="9923825at2"/>
<feature type="compositionally biased region" description="Acidic residues" evidence="1">
    <location>
        <begin position="1"/>
        <end position="25"/>
    </location>
</feature>
<proteinExistence type="predicted"/>
<evidence type="ECO:0000256" key="1">
    <source>
        <dbReference type="SAM" id="MobiDB-lite"/>
    </source>
</evidence>
<reference evidence="4" key="1">
    <citation type="submission" date="2019-02" db="EMBL/GenBank/DDBJ databases">
        <title>Deep-cultivation of Planctomycetes and their phenomic and genomic characterization uncovers novel biology.</title>
        <authorList>
            <person name="Wiegand S."/>
            <person name="Jogler M."/>
            <person name="Boedeker C."/>
            <person name="Pinto D."/>
            <person name="Vollmers J."/>
            <person name="Rivas-Marin E."/>
            <person name="Kohn T."/>
            <person name="Peeters S.H."/>
            <person name="Heuer A."/>
            <person name="Rast P."/>
            <person name="Oberbeckmann S."/>
            <person name="Bunk B."/>
            <person name="Jeske O."/>
            <person name="Meyerdierks A."/>
            <person name="Storesund J.E."/>
            <person name="Kallscheuer N."/>
            <person name="Luecker S."/>
            <person name="Lage O.M."/>
            <person name="Pohl T."/>
            <person name="Merkel B.J."/>
            <person name="Hornburger P."/>
            <person name="Mueller R.-W."/>
            <person name="Bruemmer F."/>
            <person name="Labrenz M."/>
            <person name="Spormann A.M."/>
            <person name="Op den Camp H."/>
            <person name="Overmann J."/>
            <person name="Amann R."/>
            <person name="Jetten M.S.M."/>
            <person name="Mascher T."/>
            <person name="Medema M.H."/>
            <person name="Devos D.P."/>
            <person name="Kaster A.-K."/>
            <person name="Ovreas L."/>
            <person name="Rohde M."/>
            <person name="Galperin M.Y."/>
            <person name="Jogler C."/>
        </authorList>
    </citation>
    <scope>NUCLEOTIDE SEQUENCE [LARGE SCALE GENOMIC DNA]</scope>
    <source>
        <strain evidence="4">Pan97</strain>
    </source>
</reference>
<feature type="transmembrane region" description="Helical" evidence="2">
    <location>
        <begin position="111"/>
        <end position="130"/>
    </location>
</feature>
<organism evidence="3 4">
    <name type="scientific">Bremerella volcania</name>
    <dbReference type="NCBI Taxonomy" id="2527984"/>
    <lineage>
        <taxon>Bacteria</taxon>
        <taxon>Pseudomonadati</taxon>
        <taxon>Planctomycetota</taxon>
        <taxon>Planctomycetia</taxon>
        <taxon>Pirellulales</taxon>
        <taxon>Pirellulaceae</taxon>
        <taxon>Bremerella</taxon>
    </lineage>
</organism>
<feature type="transmembrane region" description="Helical" evidence="2">
    <location>
        <begin position="37"/>
        <end position="53"/>
    </location>
</feature>
<dbReference type="EMBL" id="CP036289">
    <property type="protein sequence ID" value="QDU73055.1"/>
    <property type="molecule type" value="Genomic_DNA"/>
</dbReference>
<keyword evidence="2" id="KW-0812">Transmembrane</keyword>
<keyword evidence="2" id="KW-0472">Membrane</keyword>
<feature type="region of interest" description="Disordered" evidence="1">
    <location>
        <begin position="1"/>
        <end position="27"/>
    </location>
</feature>
<name>A0A518C1G1_9BACT</name>
<dbReference type="RefSeq" id="WP_144969569.1">
    <property type="nucleotide sequence ID" value="NZ_CP036289.1"/>
</dbReference>
<keyword evidence="2" id="KW-1133">Transmembrane helix</keyword>
<gene>
    <name evidence="3" type="ORF">Pan97_00220</name>
</gene>
<feature type="transmembrane region" description="Helical" evidence="2">
    <location>
        <begin position="88"/>
        <end position="105"/>
    </location>
</feature>
<feature type="transmembrane region" description="Helical" evidence="2">
    <location>
        <begin position="59"/>
        <end position="76"/>
    </location>
</feature>
<accession>A0A518C1G1</accession>
<protein>
    <submittedName>
        <fullName evidence="3">Uncharacterized protein</fullName>
    </submittedName>
</protein>
<evidence type="ECO:0000313" key="4">
    <source>
        <dbReference type="Proteomes" id="UP000318626"/>
    </source>
</evidence>
<keyword evidence="4" id="KW-1185">Reference proteome</keyword>
<dbReference type="KEGG" id="bvo:Pan97_00220"/>
<dbReference type="AlphaFoldDB" id="A0A518C1G1"/>